<dbReference type="PANTHER" id="PTHR30193">
    <property type="entry name" value="ABC TRANSPORTER PERMEASE PROTEIN"/>
    <property type="match status" value="1"/>
</dbReference>
<keyword evidence="6 7" id="KW-0472">Membrane</keyword>
<comment type="caution">
    <text evidence="9">The sequence shown here is derived from an EMBL/GenBank/DDBJ whole genome shotgun (WGS) entry which is preliminary data.</text>
</comment>
<comment type="similarity">
    <text evidence="7">Belongs to the binding-protein-dependent transport system permease family.</text>
</comment>
<evidence type="ECO:0000256" key="6">
    <source>
        <dbReference type="ARBA" id="ARBA00023136"/>
    </source>
</evidence>
<evidence type="ECO:0000256" key="5">
    <source>
        <dbReference type="ARBA" id="ARBA00022989"/>
    </source>
</evidence>
<feature type="transmembrane region" description="Helical" evidence="7">
    <location>
        <begin position="261"/>
        <end position="286"/>
    </location>
</feature>
<feature type="transmembrane region" description="Helical" evidence="7">
    <location>
        <begin position="156"/>
        <end position="176"/>
    </location>
</feature>
<evidence type="ECO:0000256" key="7">
    <source>
        <dbReference type="RuleBase" id="RU363032"/>
    </source>
</evidence>
<keyword evidence="2 7" id="KW-0813">Transport</keyword>
<feature type="transmembrane region" description="Helical" evidence="7">
    <location>
        <begin position="212"/>
        <end position="232"/>
    </location>
</feature>
<dbReference type="OrthoDB" id="9783714at2"/>
<comment type="subcellular location">
    <subcellularLocation>
        <location evidence="1 7">Cell membrane</location>
        <topology evidence="1 7">Multi-pass membrane protein</topology>
    </subcellularLocation>
</comment>
<dbReference type="InterPro" id="IPR035906">
    <property type="entry name" value="MetI-like_sf"/>
</dbReference>
<organism evidence="9 10">
    <name type="scientific">Thermolongibacillus altinsuensis</name>
    <dbReference type="NCBI Taxonomy" id="575256"/>
    <lineage>
        <taxon>Bacteria</taxon>
        <taxon>Bacillati</taxon>
        <taxon>Bacillota</taxon>
        <taxon>Bacilli</taxon>
        <taxon>Bacillales</taxon>
        <taxon>Anoxybacillaceae</taxon>
        <taxon>Thermolongibacillus</taxon>
    </lineage>
</organism>
<keyword evidence="5 7" id="KW-1133">Transmembrane helix</keyword>
<dbReference type="CDD" id="cd06261">
    <property type="entry name" value="TM_PBP2"/>
    <property type="match status" value="1"/>
</dbReference>
<dbReference type="Proteomes" id="UP000295658">
    <property type="component" value="Unassembled WGS sequence"/>
</dbReference>
<dbReference type="PANTHER" id="PTHR30193:SF37">
    <property type="entry name" value="INNER MEMBRANE ABC TRANSPORTER PERMEASE PROTEIN YCJO"/>
    <property type="match status" value="1"/>
</dbReference>
<evidence type="ECO:0000313" key="9">
    <source>
        <dbReference type="EMBL" id="TCL45815.1"/>
    </source>
</evidence>
<evidence type="ECO:0000256" key="2">
    <source>
        <dbReference type="ARBA" id="ARBA00022448"/>
    </source>
</evidence>
<keyword evidence="3" id="KW-1003">Cell membrane</keyword>
<dbReference type="PROSITE" id="PS50928">
    <property type="entry name" value="ABC_TM1"/>
    <property type="match status" value="1"/>
</dbReference>
<dbReference type="Gene3D" id="1.10.3720.10">
    <property type="entry name" value="MetI-like"/>
    <property type="match status" value="1"/>
</dbReference>
<sequence>MGSVLKRWKLPAVMLGPFIILISLFYFLPVVLIAILAFTSMDSAMRWDFNGLANFQKLVTDPNIGVVVKNTIIYVGFTLLFNVFFGLALGILTTYFIQKESVGLFFRTIWMLPRISPPVVYTLLLLWFFDPSEYGVLNSLRALFNMPPDKWLTTHPMTAVILANGLIGASFGMIIFSSAIKSIPKDLFYAASVDGASQWSVIKDIIIPAVRWPLMFVTLWQFLSLLTSYEYILLLTNGGPLFESEVLALYSYHKAFQNFEFGYGSAISLVLVLIALIFSALMWKWFGMKKMMGSSRIE</sequence>
<dbReference type="AlphaFoldDB" id="A0A4V2Q9Y2"/>
<evidence type="ECO:0000259" key="8">
    <source>
        <dbReference type="PROSITE" id="PS50928"/>
    </source>
</evidence>
<name>A0A4V2Q9Y2_9BACL</name>
<reference evidence="9 10" key="1">
    <citation type="submission" date="2019-03" db="EMBL/GenBank/DDBJ databases">
        <title>Genomic Encyclopedia of Type Strains, Phase IV (KMG-IV): sequencing the most valuable type-strain genomes for metagenomic binning, comparative biology and taxonomic classification.</title>
        <authorList>
            <person name="Goeker M."/>
        </authorList>
    </citation>
    <scope>NUCLEOTIDE SEQUENCE [LARGE SCALE GENOMIC DNA]</scope>
    <source>
        <strain evidence="9 10">DSM 24979</strain>
    </source>
</reference>
<keyword evidence="10" id="KW-1185">Reference proteome</keyword>
<dbReference type="GO" id="GO:0005886">
    <property type="term" value="C:plasma membrane"/>
    <property type="evidence" value="ECO:0007669"/>
    <property type="project" value="UniProtKB-SubCell"/>
</dbReference>
<evidence type="ECO:0000256" key="4">
    <source>
        <dbReference type="ARBA" id="ARBA00022692"/>
    </source>
</evidence>
<dbReference type="InterPro" id="IPR000515">
    <property type="entry name" value="MetI-like"/>
</dbReference>
<feature type="domain" description="ABC transmembrane type-1" evidence="8">
    <location>
        <begin position="68"/>
        <end position="282"/>
    </location>
</feature>
<feature type="transmembrane region" description="Helical" evidence="7">
    <location>
        <begin position="12"/>
        <end position="38"/>
    </location>
</feature>
<dbReference type="EMBL" id="SLUL01000019">
    <property type="protein sequence ID" value="TCL45815.1"/>
    <property type="molecule type" value="Genomic_DNA"/>
</dbReference>
<accession>A0A4V2Q9Y2</accession>
<proteinExistence type="inferred from homology"/>
<protein>
    <submittedName>
        <fullName evidence="9">Carbohydrate ABC transporter membrane protein 1 (CUT1 family)</fullName>
    </submittedName>
</protein>
<keyword evidence="4 7" id="KW-0812">Transmembrane</keyword>
<evidence type="ECO:0000256" key="3">
    <source>
        <dbReference type="ARBA" id="ARBA00022475"/>
    </source>
</evidence>
<feature type="transmembrane region" description="Helical" evidence="7">
    <location>
        <begin position="72"/>
        <end position="97"/>
    </location>
</feature>
<evidence type="ECO:0000313" key="10">
    <source>
        <dbReference type="Proteomes" id="UP000295658"/>
    </source>
</evidence>
<dbReference type="SUPFAM" id="SSF161098">
    <property type="entry name" value="MetI-like"/>
    <property type="match status" value="1"/>
</dbReference>
<evidence type="ECO:0000256" key="1">
    <source>
        <dbReference type="ARBA" id="ARBA00004651"/>
    </source>
</evidence>
<dbReference type="GO" id="GO:0055085">
    <property type="term" value="P:transmembrane transport"/>
    <property type="evidence" value="ECO:0007669"/>
    <property type="project" value="InterPro"/>
</dbReference>
<dbReference type="InterPro" id="IPR051393">
    <property type="entry name" value="ABC_transporter_permease"/>
</dbReference>
<feature type="transmembrane region" description="Helical" evidence="7">
    <location>
        <begin position="109"/>
        <end position="129"/>
    </location>
</feature>
<dbReference type="Pfam" id="PF00528">
    <property type="entry name" value="BPD_transp_1"/>
    <property type="match status" value="1"/>
</dbReference>
<dbReference type="RefSeq" id="WP_132949487.1">
    <property type="nucleotide sequence ID" value="NZ_BSVG01000009.1"/>
</dbReference>
<gene>
    <name evidence="9" type="ORF">EDD69_11931</name>
</gene>